<evidence type="ECO:0000313" key="12">
    <source>
        <dbReference type="EMBL" id="PHK95642.1"/>
    </source>
</evidence>
<evidence type="ECO:0000256" key="5">
    <source>
        <dbReference type="ARBA" id="ARBA00022741"/>
    </source>
</evidence>
<accession>A0A2C6Y4A2</accession>
<dbReference type="CDD" id="cd18773">
    <property type="entry name" value="PDC1_HK_sensor"/>
    <property type="match status" value="1"/>
</dbReference>
<dbReference type="SMART" id="SM00911">
    <property type="entry name" value="HWE_HK"/>
    <property type="match status" value="1"/>
</dbReference>
<evidence type="ECO:0000256" key="4">
    <source>
        <dbReference type="ARBA" id="ARBA00022679"/>
    </source>
</evidence>
<keyword evidence="7" id="KW-0067">ATP-binding</keyword>
<name>A0A2C6Y4A2_9PROT</name>
<dbReference type="PROSITE" id="PS50110">
    <property type="entry name" value="RESPONSE_REGULATORY"/>
    <property type="match status" value="1"/>
</dbReference>
<feature type="region of interest" description="Disordered" evidence="9">
    <location>
        <begin position="538"/>
        <end position="557"/>
    </location>
</feature>
<dbReference type="GO" id="GO:0004673">
    <property type="term" value="F:protein histidine kinase activity"/>
    <property type="evidence" value="ECO:0007669"/>
    <property type="project" value="UniProtKB-EC"/>
</dbReference>
<dbReference type="SUPFAM" id="SSF52172">
    <property type="entry name" value="CheY-like"/>
    <property type="match status" value="1"/>
</dbReference>
<feature type="transmembrane region" description="Helical" evidence="10">
    <location>
        <begin position="24"/>
        <end position="45"/>
    </location>
</feature>
<dbReference type="SUPFAM" id="SSF55874">
    <property type="entry name" value="ATPase domain of HSP90 chaperone/DNA topoisomerase II/histidine kinase"/>
    <property type="match status" value="1"/>
</dbReference>
<evidence type="ECO:0000256" key="10">
    <source>
        <dbReference type="SAM" id="Phobius"/>
    </source>
</evidence>
<dbReference type="Gene3D" id="3.40.50.2300">
    <property type="match status" value="1"/>
</dbReference>
<evidence type="ECO:0000259" key="11">
    <source>
        <dbReference type="PROSITE" id="PS50110"/>
    </source>
</evidence>
<dbReference type="InterPro" id="IPR036890">
    <property type="entry name" value="HATPase_C_sf"/>
</dbReference>
<dbReference type="PANTHER" id="PTHR41523:SF8">
    <property type="entry name" value="ETHYLENE RESPONSE SENSOR PROTEIN"/>
    <property type="match status" value="1"/>
</dbReference>
<dbReference type="RefSeq" id="WP_099094873.1">
    <property type="nucleotide sequence ID" value="NZ_PDNU01000008.1"/>
</dbReference>
<evidence type="ECO:0000256" key="2">
    <source>
        <dbReference type="ARBA" id="ARBA00012438"/>
    </source>
</evidence>
<dbReference type="AlphaFoldDB" id="A0A2C6Y4A2"/>
<dbReference type="PANTHER" id="PTHR41523">
    <property type="entry name" value="TWO-COMPONENT SYSTEM SENSOR PROTEIN"/>
    <property type="match status" value="1"/>
</dbReference>
<comment type="caution">
    <text evidence="12">The sequence shown here is derived from an EMBL/GenBank/DDBJ whole genome shotgun (WGS) entry which is preliminary data.</text>
</comment>
<dbReference type="GO" id="GO:0005524">
    <property type="term" value="F:ATP binding"/>
    <property type="evidence" value="ECO:0007669"/>
    <property type="project" value="UniProtKB-KW"/>
</dbReference>
<dbReference type="CDD" id="cd18774">
    <property type="entry name" value="PDC2_HK_sensor"/>
    <property type="match status" value="1"/>
</dbReference>
<dbReference type="EC" id="2.7.13.3" evidence="2"/>
<keyword evidence="6" id="KW-0418">Kinase</keyword>
<dbReference type="Pfam" id="PF07536">
    <property type="entry name" value="HWE_HK"/>
    <property type="match status" value="1"/>
</dbReference>
<dbReference type="Gene3D" id="3.30.565.10">
    <property type="entry name" value="Histidine kinase-like ATPase, C-terminal domain"/>
    <property type="match status" value="1"/>
</dbReference>
<feature type="domain" description="Response regulatory" evidence="11">
    <location>
        <begin position="638"/>
        <end position="750"/>
    </location>
</feature>
<evidence type="ECO:0000256" key="9">
    <source>
        <dbReference type="SAM" id="MobiDB-lite"/>
    </source>
</evidence>
<keyword evidence="10" id="KW-1133">Transmembrane helix</keyword>
<proteinExistence type="predicted"/>
<comment type="catalytic activity">
    <reaction evidence="1">
        <text>ATP + protein L-histidine = ADP + protein N-phospho-L-histidine.</text>
        <dbReference type="EC" id="2.7.13.3"/>
    </reaction>
</comment>
<dbReference type="EMBL" id="PDNU01000008">
    <property type="protein sequence ID" value="PHK95642.1"/>
    <property type="molecule type" value="Genomic_DNA"/>
</dbReference>
<keyword evidence="4" id="KW-0808">Transferase</keyword>
<protein>
    <recommendedName>
        <fullName evidence="2">histidine kinase</fullName>
        <ecNumber evidence="2">2.7.13.3</ecNumber>
    </recommendedName>
</protein>
<dbReference type="OrthoDB" id="9812260at2"/>
<organism evidence="12 13">
    <name type="scientific">Teichococcus rhizosphaerae</name>
    <dbReference type="NCBI Taxonomy" id="1335062"/>
    <lineage>
        <taxon>Bacteria</taxon>
        <taxon>Pseudomonadati</taxon>
        <taxon>Pseudomonadota</taxon>
        <taxon>Alphaproteobacteria</taxon>
        <taxon>Acetobacterales</taxon>
        <taxon>Roseomonadaceae</taxon>
        <taxon>Roseomonas</taxon>
    </lineage>
</organism>
<keyword evidence="5" id="KW-0547">Nucleotide-binding</keyword>
<evidence type="ECO:0000256" key="6">
    <source>
        <dbReference type="ARBA" id="ARBA00022777"/>
    </source>
</evidence>
<gene>
    <name evidence="12" type="ORF">CR162_07275</name>
</gene>
<evidence type="ECO:0000313" key="13">
    <source>
        <dbReference type="Proteomes" id="UP000223527"/>
    </source>
</evidence>
<keyword evidence="10" id="KW-0812">Transmembrane</keyword>
<evidence type="ECO:0000256" key="3">
    <source>
        <dbReference type="ARBA" id="ARBA00022553"/>
    </source>
</evidence>
<dbReference type="Pfam" id="PF00072">
    <property type="entry name" value="Response_reg"/>
    <property type="match status" value="1"/>
</dbReference>
<reference evidence="12 13" key="1">
    <citation type="submission" date="2017-10" db="EMBL/GenBank/DDBJ databases">
        <authorList>
            <person name="Banno H."/>
            <person name="Chua N.-H."/>
        </authorList>
    </citation>
    <scope>NUCLEOTIDE SEQUENCE [LARGE SCALE GENOMIC DNA]</scope>
    <source>
        <strain evidence="12 13">YW11</strain>
    </source>
</reference>
<dbReference type="GO" id="GO:0000160">
    <property type="term" value="P:phosphorelay signal transduction system"/>
    <property type="evidence" value="ECO:0007669"/>
    <property type="project" value="InterPro"/>
</dbReference>
<dbReference type="Pfam" id="PF13581">
    <property type="entry name" value="HATPase_c_2"/>
    <property type="match status" value="1"/>
</dbReference>
<keyword evidence="13" id="KW-1185">Reference proteome</keyword>
<keyword evidence="10" id="KW-0472">Membrane</keyword>
<evidence type="ECO:0000256" key="1">
    <source>
        <dbReference type="ARBA" id="ARBA00000085"/>
    </source>
</evidence>
<dbReference type="InterPro" id="IPR003594">
    <property type="entry name" value="HATPase_dom"/>
</dbReference>
<feature type="modified residue" description="4-aspartylphosphate" evidence="8">
    <location>
        <position position="688"/>
    </location>
</feature>
<dbReference type="SMART" id="SM00448">
    <property type="entry name" value="REC"/>
    <property type="match status" value="1"/>
</dbReference>
<evidence type="ECO:0000256" key="8">
    <source>
        <dbReference type="PROSITE-ProRule" id="PRU00169"/>
    </source>
</evidence>
<keyword evidence="3 8" id="KW-0597">Phosphoprotein</keyword>
<sequence length="759" mass="80199">MSTGQQQEKTAPNPRRPARFRAHLLRLVLATALPLVALAAGLAIWTAQEQRGDMLRAMAGTANALQLAVDRELRVTIAALEVLSTSPDLDRALREEGAVPALAAFHVQASALVARRAAALMNVSLYSVEAARPVLNTLVVPGAALPAIRPMRAPPRPDGSEHEPALPMRTALQDGQPYVSDLYRPALARDWVVAVALPVRREGRVVAVLAANLRPEGIGRILQEQAPPPGWVASVVDRAGMVVARSAEQEAWLAQPAMPEIRDFMAEAERDNGLVRTATYDRVPVYAAVHRTGAVPWMVVYAAPRLQVDGPLWRALGLAGAGGLCAAALAALAALWLGRRLGREIESLGIDAAAVALAEAPPPARASATVREVAMARAGLIRAGEALRLRARAKREAEANQKLLVREVDHRAKNALAVALSLVRLAPRDVPPERFAASVEGRVAAMARAHALLACHAWLGADLRAVVEGELAAHREAVRLDGPAVQIAAIAVQPLAMLLHELAANAARHGALARPDGRVSIAWAFDGEEGDLRLLWEESGAPPENGAPLPEGATGGPPEPRLGFGLRLVRQLAERQLGGLLRLVWREDGLRVSLTLPARHVSAPDGAVWRMAAPILATPAEAVAALQPLVEEPSGPPRVLVVEDEALLALETAVLLQEMGCLPVGPAHSLQEAMALAAGTPLSAALLDVNLAGEVVFPVAEMLRARQVPIIFITGYGDDAELAGHAAAATAVLRKPYARGILAEALVRALRHRPEAGAA</sequence>
<evidence type="ECO:0000256" key="7">
    <source>
        <dbReference type="ARBA" id="ARBA00022840"/>
    </source>
</evidence>
<dbReference type="InterPro" id="IPR001789">
    <property type="entry name" value="Sig_transdc_resp-reg_receiver"/>
</dbReference>
<dbReference type="Proteomes" id="UP000223527">
    <property type="component" value="Unassembled WGS sequence"/>
</dbReference>
<dbReference type="InterPro" id="IPR011102">
    <property type="entry name" value="Sig_transdc_His_kinase_HWE"/>
</dbReference>
<dbReference type="InterPro" id="IPR011006">
    <property type="entry name" value="CheY-like_superfamily"/>
</dbReference>